<keyword evidence="2" id="KW-1185">Reference proteome</keyword>
<comment type="caution">
    <text evidence="1">The sequence shown here is derived from an EMBL/GenBank/DDBJ whole genome shotgun (WGS) entry which is preliminary data.</text>
</comment>
<gene>
    <name evidence="1" type="ORF">CFP56_024855</name>
</gene>
<sequence length="81" mass="9267">MEKLQMYEEVHHSLAERFISVCWGIWKERNVIRTGGRGKPSRVTLKTSLSLMDEFHVANKESCSSHIERACAQDMDVATIS</sequence>
<proteinExistence type="predicted"/>
<reference evidence="1 2" key="1">
    <citation type="journal article" date="2018" name="Sci. Data">
        <title>The draft genome sequence of cork oak.</title>
        <authorList>
            <person name="Ramos A.M."/>
            <person name="Usie A."/>
            <person name="Barbosa P."/>
            <person name="Barros P.M."/>
            <person name="Capote T."/>
            <person name="Chaves I."/>
            <person name="Simoes F."/>
            <person name="Abreu I."/>
            <person name="Carrasquinho I."/>
            <person name="Faro C."/>
            <person name="Guimaraes J.B."/>
            <person name="Mendonca D."/>
            <person name="Nobrega F."/>
            <person name="Rodrigues L."/>
            <person name="Saibo N.J.M."/>
            <person name="Varela M.C."/>
            <person name="Egas C."/>
            <person name="Matos J."/>
            <person name="Miguel C.M."/>
            <person name="Oliveira M.M."/>
            <person name="Ricardo C.P."/>
            <person name="Goncalves S."/>
        </authorList>
    </citation>
    <scope>NUCLEOTIDE SEQUENCE [LARGE SCALE GENOMIC DNA]</scope>
    <source>
        <strain evidence="2">cv. HL8</strain>
    </source>
</reference>
<dbReference type="AlphaFoldDB" id="A0AAW0K5M1"/>
<dbReference type="EMBL" id="PKMF04000392">
    <property type="protein sequence ID" value="KAK7834177.1"/>
    <property type="molecule type" value="Genomic_DNA"/>
</dbReference>
<name>A0AAW0K5M1_QUESU</name>
<accession>A0AAW0K5M1</accession>
<dbReference type="Proteomes" id="UP000237347">
    <property type="component" value="Unassembled WGS sequence"/>
</dbReference>
<protein>
    <submittedName>
        <fullName evidence="1">Uncharacterized protein</fullName>
    </submittedName>
</protein>
<evidence type="ECO:0000313" key="1">
    <source>
        <dbReference type="EMBL" id="KAK7834177.1"/>
    </source>
</evidence>
<organism evidence="1 2">
    <name type="scientific">Quercus suber</name>
    <name type="common">Cork oak</name>
    <dbReference type="NCBI Taxonomy" id="58331"/>
    <lineage>
        <taxon>Eukaryota</taxon>
        <taxon>Viridiplantae</taxon>
        <taxon>Streptophyta</taxon>
        <taxon>Embryophyta</taxon>
        <taxon>Tracheophyta</taxon>
        <taxon>Spermatophyta</taxon>
        <taxon>Magnoliopsida</taxon>
        <taxon>eudicotyledons</taxon>
        <taxon>Gunneridae</taxon>
        <taxon>Pentapetalae</taxon>
        <taxon>rosids</taxon>
        <taxon>fabids</taxon>
        <taxon>Fagales</taxon>
        <taxon>Fagaceae</taxon>
        <taxon>Quercus</taxon>
    </lineage>
</organism>
<evidence type="ECO:0000313" key="2">
    <source>
        <dbReference type="Proteomes" id="UP000237347"/>
    </source>
</evidence>